<evidence type="ECO:0000256" key="1">
    <source>
        <dbReference type="SAM" id="Phobius"/>
    </source>
</evidence>
<accession>A0A058ZQK1</accession>
<evidence type="ECO:0000313" key="3">
    <source>
        <dbReference type="Proteomes" id="UP000024836"/>
    </source>
</evidence>
<organism evidence="2 3">
    <name type="scientific">Actibacterium atlanticum</name>
    <dbReference type="NCBI Taxonomy" id="1461693"/>
    <lineage>
        <taxon>Bacteria</taxon>
        <taxon>Pseudomonadati</taxon>
        <taxon>Pseudomonadota</taxon>
        <taxon>Alphaproteobacteria</taxon>
        <taxon>Rhodobacterales</taxon>
        <taxon>Roseobacteraceae</taxon>
        <taxon>Actibacterium</taxon>
    </lineage>
</organism>
<keyword evidence="1" id="KW-0812">Transmembrane</keyword>
<dbReference type="EMBL" id="AQQY01000001">
    <property type="protein sequence ID" value="KCV83452.1"/>
    <property type="molecule type" value="Genomic_DNA"/>
</dbReference>
<dbReference type="OrthoDB" id="7837851at2"/>
<dbReference type="RefSeq" id="WP_035247237.1">
    <property type="nucleotide sequence ID" value="NZ_AQQY01000001.1"/>
</dbReference>
<comment type="caution">
    <text evidence="2">The sequence shown here is derived from an EMBL/GenBank/DDBJ whole genome shotgun (WGS) entry which is preliminary data.</text>
</comment>
<reference evidence="2 3" key="1">
    <citation type="submission" date="2013-04" db="EMBL/GenBank/DDBJ databases">
        <title>Shimia sp. 22II-S11-Z10 Genome Sequencing.</title>
        <authorList>
            <person name="Lai Q."/>
            <person name="Li G."/>
            <person name="Shao Z."/>
        </authorList>
    </citation>
    <scope>NUCLEOTIDE SEQUENCE [LARGE SCALE GENOMIC DNA]</scope>
    <source>
        <strain evidence="3">22II-S11-Z10</strain>
    </source>
</reference>
<sequence length="198" mass="21758">MQKKSTLLVALGFSEPLNYDRAPRFMSFLGVLITTCMLVLCAVIVGLIALLAAATYEAINGPNQFTEKSIYQIGVVLAALLGAPFVVWRSLVAQRQADIAAKALLTERISKVVDQFGSEEITVRVGAVYTLESIMLDSKEDRVRMWTILNAFLTEKQKSTDICDIEEETEGSKEDPPSMPADVQAALTVLTRNRNDSI</sequence>
<feature type="transmembrane region" description="Helical" evidence="1">
    <location>
        <begin position="70"/>
        <end position="88"/>
    </location>
</feature>
<keyword evidence="1" id="KW-0472">Membrane</keyword>
<keyword evidence="3" id="KW-1185">Reference proteome</keyword>
<keyword evidence="1" id="KW-1133">Transmembrane helix</keyword>
<dbReference type="AlphaFoldDB" id="A0A058ZQK1"/>
<gene>
    <name evidence="2" type="ORF">ATO10_01790</name>
</gene>
<evidence type="ECO:0000313" key="2">
    <source>
        <dbReference type="EMBL" id="KCV83452.1"/>
    </source>
</evidence>
<feature type="transmembrane region" description="Helical" evidence="1">
    <location>
        <begin position="28"/>
        <end position="50"/>
    </location>
</feature>
<proteinExistence type="predicted"/>
<dbReference type="Proteomes" id="UP000024836">
    <property type="component" value="Unassembled WGS sequence"/>
</dbReference>
<protein>
    <submittedName>
        <fullName evidence="2">Pentapeptide repeat-containing protein</fullName>
    </submittedName>
</protein>
<dbReference type="STRING" id="1461693.ATO10_01790"/>
<dbReference type="eggNOG" id="COG1357">
    <property type="taxonomic scope" value="Bacteria"/>
</dbReference>
<name>A0A058ZQK1_9RHOB</name>